<keyword evidence="2" id="KW-1185">Reference proteome</keyword>
<protein>
    <submittedName>
        <fullName evidence="1">Uncharacterized protein</fullName>
    </submittedName>
</protein>
<proteinExistence type="predicted"/>
<gene>
    <name evidence="1" type="ORF">SB48_HM08orf05744</name>
</gene>
<evidence type="ECO:0000313" key="2">
    <source>
        <dbReference type="Proteomes" id="UP000032024"/>
    </source>
</evidence>
<dbReference type="AlphaFoldDB" id="A0AAN0T7N0"/>
<name>A0AAN0T7N0_HEYCO</name>
<reference evidence="2" key="1">
    <citation type="submission" date="2015-01" db="EMBL/GenBank/DDBJ databases">
        <title>Comparative genome analysis of Bacillus coagulans HM-08, Clostridium butyricum HM-68, Bacillus subtilis HM-66 and Bacillus paralicheniformis BL-09.</title>
        <authorList>
            <person name="Zhang H."/>
        </authorList>
    </citation>
    <scope>NUCLEOTIDE SEQUENCE [LARGE SCALE GENOMIC DNA]</scope>
    <source>
        <strain evidence="2">HM-08</strain>
    </source>
</reference>
<sequence>MAVLFLVNLKIRKKANKTEIINFQSLAQGFIFWQRRL</sequence>
<organism evidence="1 2">
    <name type="scientific">Heyndrickxia coagulans</name>
    <name type="common">Weizmannia coagulans</name>
    <dbReference type="NCBI Taxonomy" id="1398"/>
    <lineage>
        <taxon>Bacteria</taxon>
        <taxon>Bacillati</taxon>
        <taxon>Bacillota</taxon>
        <taxon>Bacilli</taxon>
        <taxon>Bacillales</taxon>
        <taxon>Bacillaceae</taxon>
        <taxon>Heyndrickxia</taxon>
    </lineage>
</organism>
<accession>A0AAN0T7N0</accession>
<dbReference type="Proteomes" id="UP000032024">
    <property type="component" value="Chromosome"/>
</dbReference>
<dbReference type="EMBL" id="CP010525">
    <property type="protein sequence ID" value="AJO24402.1"/>
    <property type="molecule type" value="Genomic_DNA"/>
</dbReference>
<evidence type="ECO:0000313" key="1">
    <source>
        <dbReference type="EMBL" id="AJO24402.1"/>
    </source>
</evidence>